<proteinExistence type="predicted"/>
<feature type="region of interest" description="Disordered" evidence="1">
    <location>
        <begin position="84"/>
        <end position="116"/>
    </location>
</feature>
<feature type="compositionally biased region" description="Pro residues" evidence="1">
    <location>
        <begin position="96"/>
        <end position="108"/>
    </location>
</feature>
<dbReference type="WBParaSite" id="MCU_008515-RA">
    <property type="protein sequence ID" value="MCU_008515-RA"/>
    <property type="gene ID" value="MCU_008515"/>
</dbReference>
<name>A0A5K3FKA8_MESCO</name>
<reference evidence="2" key="1">
    <citation type="submission" date="2019-11" db="UniProtKB">
        <authorList>
            <consortium name="WormBaseParasite"/>
        </authorList>
    </citation>
    <scope>IDENTIFICATION</scope>
</reference>
<sequence length="148" mass="16399">TTNLQHPLSHPHPALPPVVAHPETRCPFVPIVPMTHLTFIGSCEQLRSKTLGWPLWPILSLFSGFDGVQEAPCKPGESVWLHQPYHNRSNYSNDPPTTPTTSTPPPTCSPSILEYTSTDSNMDSDIQFHHTVEITPTSTHTTQPPHSH</sequence>
<evidence type="ECO:0000256" key="1">
    <source>
        <dbReference type="SAM" id="MobiDB-lite"/>
    </source>
</evidence>
<dbReference type="AlphaFoldDB" id="A0A5K3FKA8"/>
<accession>A0A5K3FKA8</accession>
<protein>
    <submittedName>
        <fullName evidence="2">Envelope glycoprotein</fullName>
    </submittedName>
</protein>
<evidence type="ECO:0000313" key="2">
    <source>
        <dbReference type="WBParaSite" id="MCU_008515-RA"/>
    </source>
</evidence>
<organism evidence="2">
    <name type="scientific">Mesocestoides corti</name>
    <name type="common">Flatworm</name>
    <dbReference type="NCBI Taxonomy" id="53468"/>
    <lineage>
        <taxon>Eukaryota</taxon>
        <taxon>Metazoa</taxon>
        <taxon>Spiralia</taxon>
        <taxon>Lophotrochozoa</taxon>
        <taxon>Platyhelminthes</taxon>
        <taxon>Cestoda</taxon>
        <taxon>Eucestoda</taxon>
        <taxon>Cyclophyllidea</taxon>
        <taxon>Mesocestoididae</taxon>
        <taxon>Mesocestoides</taxon>
    </lineage>
</organism>